<dbReference type="SMART" id="SM00054">
    <property type="entry name" value="EFh"/>
    <property type="match status" value="1"/>
</dbReference>
<keyword evidence="5 7" id="KW-1133">Transmembrane helix</keyword>
<dbReference type="InterPro" id="IPR022764">
    <property type="entry name" value="Peptidase_S54_rhomboid_dom"/>
</dbReference>
<evidence type="ECO:0000256" key="3">
    <source>
        <dbReference type="ARBA" id="ARBA00022692"/>
    </source>
</evidence>
<keyword evidence="6 7" id="KW-0472">Membrane</keyword>
<organism evidence="9 10">
    <name type="scientific">Sinanodonta woodiana</name>
    <name type="common">Chinese pond mussel</name>
    <name type="synonym">Anodonta woodiana</name>
    <dbReference type="NCBI Taxonomy" id="1069815"/>
    <lineage>
        <taxon>Eukaryota</taxon>
        <taxon>Metazoa</taxon>
        <taxon>Spiralia</taxon>
        <taxon>Lophotrochozoa</taxon>
        <taxon>Mollusca</taxon>
        <taxon>Bivalvia</taxon>
        <taxon>Autobranchia</taxon>
        <taxon>Heteroconchia</taxon>
        <taxon>Palaeoheterodonta</taxon>
        <taxon>Unionida</taxon>
        <taxon>Unionoidea</taxon>
        <taxon>Unionidae</taxon>
        <taxon>Unioninae</taxon>
        <taxon>Sinanodonta</taxon>
    </lineage>
</organism>
<dbReference type="InterPro" id="IPR035952">
    <property type="entry name" value="Rhomboid-like_sf"/>
</dbReference>
<dbReference type="InterPro" id="IPR051739">
    <property type="entry name" value="Rhomboid_IM_Serine_Proteases"/>
</dbReference>
<dbReference type="PROSITE" id="PS50222">
    <property type="entry name" value="EF_HAND_2"/>
    <property type="match status" value="1"/>
</dbReference>
<evidence type="ECO:0000259" key="8">
    <source>
        <dbReference type="PROSITE" id="PS50222"/>
    </source>
</evidence>
<comment type="caution">
    <text evidence="9">The sequence shown here is derived from an EMBL/GenBank/DDBJ whole genome shotgun (WGS) entry which is preliminary data.</text>
</comment>
<dbReference type="PANTHER" id="PTHR45840">
    <property type="entry name" value="RHOMBOID-RELATED PROTEIN"/>
    <property type="match status" value="1"/>
</dbReference>
<evidence type="ECO:0000313" key="9">
    <source>
        <dbReference type="EMBL" id="KAL3872316.1"/>
    </source>
</evidence>
<feature type="transmembrane region" description="Helical" evidence="7">
    <location>
        <begin position="283"/>
        <end position="303"/>
    </location>
</feature>
<gene>
    <name evidence="9" type="ORF">ACJMK2_040249</name>
</gene>
<proteinExistence type="inferred from homology"/>
<evidence type="ECO:0000256" key="2">
    <source>
        <dbReference type="ARBA" id="ARBA00009045"/>
    </source>
</evidence>
<dbReference type="InterPro" id="IPR011992">
    <property type="entry name" value="EF-hand-dom_pair"/>
</dbReference>
<dbReference type="InterPro" id="IPR002048">
    <property type="entry name" value="EF_hand_dom"/>
</dbReference>
<feature type="transmembrane region" description="Helical" evidence="7">
    <location>
        <begin position="222"/>
        <end position="240"/>
    </location>
</feature>
<evidence type="ECO:0000256" key="1">
    <source>
        <dbReference type="ARBA" id="ARBA00004141"/>
    </source>
</evidence>
<keyword evidence="4" id="KW-0106">Calcium</keyword>
<dbReference type="SUPFAM" id="SSF144091">
    <property type="entry name" value="Rhomboid-like"/>
    <property type="match status" value="1"/>
</dbReference>
<keyword evidence="3 7" id="KW-0812">Transmembrane</keyword>
<accession>A0ABD3WEF5</accession>
<dbReference type="InterPro" id="IPR018247">
    <property type="entry name" value="EF_Hand_1_Ca_BS"/>
</dbReference>
<name>A0ABD3WEF5_SINWO</name>
<reference evidence="9 10" key="1">
    <citation type="submission" date="2024-11" db="EMBL/GenBank/DDBJ databases">
        <title>Chromosome-level genome assembly of the freshwater bivalve Anodonta woodiana.</title>
        <authorList>
            <person name="Chen X."/>
        </authorList>
    </citation>
    <scope>NUCLEOTIDE SEQUENCE [LARGE SCALE GENOMIC DNA]</scope>
    <source>
        <strain evidence="9">MN2024</strain>
        <tissue evidence="9">Gills</tissue>
    </source>
</reference>
<protein>
    <recommendedName>
        <fullName evidence="8">EF-hand domain-containing protein</fullName>
    </recommendedName>
</protein>
<evidence type="ECO:0000313" key="10">
    <source>
        <dbReference type="Proteomes" id="UP001634394"/>
    </source>
</evidence>
<keyword evidence="10" id="KW-1185">Reference proteome</keyword>
<evidence type="ECO:0000256" key="6">
    <source>
        <dbReference type="ARBA" id="ARBA00023136"/>
    </source>
</evidence>
<evidence type="ECO:0000256" key="5">
    <source>
        <dbReference type="ARBA" id="ARBA00022989"/>
    </source>
</evidence>
<comment type="similarity">
    <text evidence="2">Belongs to the peptidase S54 family.</text>
</comment>
<evidence type="ECO:0000256" key="4">
    <source>
        <dbReference type="ARBA" id="ARBA00022837"/>
    </source>
</evidence>
<feature type="transmembrane region" description="Helical" evidence="7">
    <location>
        <begin position="353"/>
        <end position="375"/>
    </location>
</feature>
<feature type="transmembrane region" description="Helical" evidence="7">
    <location>
        <begin position="323"/>
        <end position="341"/>
    </location>
</feature>
<dbReference type="GO" id="GO:0016020">
    <property type="term" value="C:membrane"/>
    <property type="evidence" value="ECO:0007669"/>
    <property type="project" value="UniProtKB-SubCell"/>
</dbReference>
<dbReference type="Gene3D" id="1.20.1540.10">
    <property type="entry name" value="Rhomboid-like"/>
    <property type="match status" value="1"/>
</dbReference>
<comment type="subcellular location">
    <subcellularLocation>
        <location evidence="1">Membrane</location>
        <topology evidence="1">Multi-pass membrane protein</topology>
    </subcellularLocation>
</comment>
<dbReference type="SUPFAM" id="SSF47473">
    <property type="entry name" value="EF-hand"/>
    <property type="match status" value="1"/>
</dbReference>
<feature type="transmembrane region" description="Helical" evidence="7">
    <location>
        <begin position="189"/>
        <end position="210"/>
    </location>
</feature>
<dbReference type="PROSITE" id="PS00018">
    <property type="entry name" value="EF_HAND_1"/>
    <property type="match status" value="1"/>
</dbReference>
<dbReference type="AlphaFoldDB" id="A0ABD3WEF5"/>
<feature type="domain" description="EF-hand" evidence="8">
    <location>
        <begin position="66"/>
        <end position="101"/>
    </location>
</feature>
<dbReference type="EMBL" id="JBJQND010000007">
    <property type="protein sequence ID" value="KAL3872316.1"/>
    <property type="molecule type" value="Genomic_DNA"/>
</dbReference>
<dbReference type="PANTHER" id="PTHR45840:SF2">
    <property type="entry name" value="PROTEIN RHOMBOID-RELATED"/>
    <property type="match status" value="1"/>
</dbReference>
<sequence>MSRGRSRPSARDTTGAVELVNMEDQDFRRELERNVYHILLLQHGNQGVSVGELQDELDETGIINIIPEDRMDRLIEAADRDRDHFITFREFMDMMGGLSKSERTAMQKFAGVVIQNIIPKSMREDFMEHYTCCPPPIFMFVISIIEIIVFIVYAKELEAQGIPTTATSGVPMYSPLIYKPTRRYEAWRYFTYMLLHQGYVHLIANLVFQLLLGLPLEIVHKWWRVMLVYFVGVIAGSLSHSLTDHWVALAGASGGCYALIGGHLASVILNWDEMNHDCCEGNPIRFLLSAPVRLAFLLLLAGGDTGNAVYRRFFTEGSSKVGISAHIGGMLAGLLLGIPILKNIKEHPWEKTLGWVTLTVFLLFVAFAVFFNGLYKGYPQTDWSACCHD</sequence>
<feature type="transmembrane region" description="Helical" evidence="7">
    <location>
        <begin position="137"/>
        <end position="154"/>
    </location>
</feature>
<feature type="transmembrane region" description="Helical" evidence="7">
    <location>
        <begin position="246"/>
        <end position="271"/>
    </location>
</feature>
<dbReference type="Pfam" id="PF01694">
    <property type="entry name" value="Rhomboid"/>
    <property type="match status" value="1"/>
</dbReference>
<evidence type="ECO:0000256" key="7">
    <source>
        <dbReference type="SAM" id="Phobius"/>
    </source>
</evidence>
<dbReference type="Proteomes" id="UP001634394">
    <property type="component" value="Unassembled WGS sequence"/>
</dbReference>
<dbReference type="Gene3D" id="1.10.238.10">
    <property type="entry name" value="EF-hand"/>
    <property type="match status" value="1"/>
</dbReference>